<reference evidence="3 4" key="1">
    <citation type="submission" date="2022-02" db="EMBL/GenBank/DDBJ databases">
        <title>Draft genome sequence of Mezorhizobium retamae strain IRAMC:0171 isolated from Retama raetam nodules.</title>
        <authorList>
            <person name="Bengaied R."/>
            <person name="Sbissi I."/>
            <person name="Huber K."/>
            <person name="Ghodbane F."/>
            <person name="Nouioui I."/>
            <person name="Tarhouni M."/>
            <person name="Gtari M."/>
        </authorList>
    </citation>
    <scope>NUCLEOTIDE SEQUENCE [LARGE SCALE GENOMIC DNA]</scope>
    <source>
        <strain evidence="3 4">IRAMC:0171</strain>
    </source>
</reference>
<organism evidence="3 4">
    <name type="scientific">Mesorhizobium retamae</name>
    <dbReference type="NCBI Taxonomy" id="2912854"/>
    <lineage>
        <taxon>Bacteria</taxon>
        <taxon>Pseudomonadati</taxon>
        <taxon>Pseudomonadota</taxon>
        <taxon>Alphaproteobacteria</taxon>
        <taxon>Hyphomicrobiales</taxon>
        <taxon>Phyllobacteriaceae</taxon>
        <taxon>Mesorhizobium</taxon>
    </lineage>
</organism>
<keyword evidence="2" id="KW-1133">Transmembrane helix</keyword>
<comment type="caution">
    <text evidence="3">The sequence shown here is derived from an EMBL/GenBank/DDBJ whole genome shotgun (WGS) entry which is preliminary data.</text>
</comment>
<keyword evidence="2" id="KW-0472">Membrane</keyword>
<feature type="transmembrane region" description="Helical" evidence="2">
    <location>
        <begin position="24"/>
        <end position="46"/>
    </location>
</feature>
<evidence type="ECO:0000256" key="2">
    <source>
        <dbReference type="SAM" id="Phobius"/>
    </source>
</evidence>
<accession>A0ABS9QBB5</accession>
<sequence>MVTKLRDKTASGLGDQKPIDGPSFGLVMALVFIIAISMFGIAYLAISIV</sequence>
<evidence type="ECO:0000313" key="4">
    <source>
        <dbReference type="Proteomes" id="UP001201701"/>
    </source>
</evidence>
<dbReference type="RefSeq" id="WP_239362978.1">
    <property type="nucleotide sequence ID" value="NZ_JAKREW010000004.1"/>
</dbReference>
<keyword evidence="2" id="KW-0812">Transmembrane</keyword>
<dbReference type="EMBL" id="JAKREW010000004">
    <property type="protein sequence ID" value="MCG7504712.1"/>
    <property type="molecule type" value="Genomic_DNA"/>
</dbReference>
<evidence type="ECO:0000256" key="1">
    <source>
        <dbReference type="SAM" id="MobiDB-lite"/>
    </source>
</evidence>
<proteinExistence type="predicted"/>
<protein>
    <submittedName>
        <fullName evidence="3">Uncharacterized protein</fullName>
    </submittedName>
</protein>
<evidence type="ECO:0000313" key="3">
    <source>
        <dbReference type="EMBL" id="MCG7504712.1"/>
    </source>
</evidence>
<keyword evidence="4" id="KW-1185">Reference proteome</keyword>
<feature type="region of interest" description="Disordered" evidence="1">
    <location>
        <begin position="1"/>
        <end position="22"/>
    </location>
</feature>
<name>A0ABS9QBB5_9HYPH</name>
<dbReference type="Proteomes" id="UP001201701">
    <property type="component" value="Unassembled WGS sequence"/>
</dbReference>
<gene>
    <name evidence="3" type="ORF">L4923_06715</name>
</gene>